<protein>
    <submittedName>
        <fullName evidence="2">Uncharacterized protein</fullName>
    </submittedName>
</protein>
<sequence>MTAAGPAGQLSPPEVFGGFEGGVPDALGLAQPGTIGIVARLTAAEVRDRTPARLDGGATGARPWKKSSLSAAKSA</sequence>
<comment type="caution">
    <text evidence="2">The sequence shown here is derived from an EMBL/GenBank/DDBJ whole genome shotgun (WGS) entry which is preliminary data.</text>
</comment>
<name>A0ABV1WNN4_9ACTN</name>
<keyword evidence="3" id="KW-1185">Reference proteome</keyword>
<accession>A0ABV1WNN4</accession>
<organism evidence="2 3">
    <name type="scientific">Streptomyces hyaluromycini</name>
    <dbReference type="NCBI Taxonomy" id="1377993"/>
    <lineage>
        <taxon>Bacteria</taxon>
        <taxon>Bacillati</taxon>
        <taxon>Actinomycetota</taxon>
        <taxon>Actinomycetes</taxon>
        <taxon>Kitasatosporales</taxon>
        <taxon>Streptomycetaceae</taxon>
        <taxon>Streptomyces</taxon>
    </lineage>
</organism>
<dbReference type="RefSeq" id="WP_350776900.1">
    <property type="nucleotide sequence ID" value="NZ_JBEPEK010000012.1"/>
</dbReference>
<proteinExistence type="predicted"/>
<feature type="region of interest" description="Disordered" evidence="1">
    <location>
        <begin position="50"/>
        <end position="75"/>
    </location>
</feature>
<gene>
    <name evidence="2" type="ORF">ABT404_03150</name>
</gene>
<reference evidence="2 3" key="1">
    <citation type="submission" date="2024-06" db="EMBL/GenBank/DDBJ databases">
        <title>The Natural Products Discovery Center: Release of the First 8490 Sequenced Strains for Exploring Actinobacteria Biosynthetic Diversity.</title>
        <authorList>
            <person name="Kalkreuter E."/>
            <person name="Kautsar S.A."/>
            <person name="Yang D."/>
            <person name="Bader C.D."/>
            <person name="Teijaro C.N."/>
            <person name="Fluegel L."/>
            <person name="Davis C.M."/>
            <person name="Simpson J.R."/>
            <person name="Lauterbach L."/>
            <person name="Steele A.D."/>
            <person name="Gui C."/>
            <person name="Meng S."/>
            <person name="Li G."/>
            <person name="Viehrig K."/>
            <person name="Ye F."/>
            <person name="Su P."/>
            <person name="Kiefer A.F."/>
            <person name="Nichols A."/>
            <person name="Cepeda A.J."/>
            <person name="Yan W."/>
            <person name="Fan B."/>
            <person name="Jiang Y."/>
            <person name="Adhikari A."/>
            <person name="Zheng C.-J."/>
            <person name="Schuster L."/>
            <person name="Cowan T.M."/>
            <person name="Smanski M.J."/>
            <person name="Chevrette M.G."/>
            <person name="De Carvalho L.P.S."/>
            <person name="Shen B."/>
        </authorList>
    </citation>
    <scope>NUCLEOTIDE SEQUENCE [LARGE SCALE GENOMIC DNA]</scope>
    <source>
        <strain evidence="2 3">NPDC000234</strain>
    </source>
</reference>
<evidence type="ECO:0000256" key="1">
    <source>
        <dbReference type="SAM" id="MobiDB-lite"/>
    </source>
</evidence>
<dbReference type="Proteomes" id="UP001474181">
    <property type="component" value="Unassembled WGS sequence"/>
</dbReference>
<evidence type="ECO:0000313" key="2">
    <source>
        <dbReference type="EMBL" id="MER7178481.1"/>
    </source>
</evidence>
<dbReference type="EMBL" id="JBEPEK010000012">
    <property type="protein sequence ID" value="MER7178481.1"/>
    <property type="molecule type" value="Genomic_DNA"/>
</dbReference>
<feature type="compositionally biased region" description="Low complexity" evidence="1">
    <location>
        <begin position="66"/>
        <end position="75"/>
    </location>
</feature>
<evidence type="ECO:0000313" key="3">
    <source>
        <dbReference type="Proteomes" id="UP001474181"/>
    </source>
</evidence>